<name>A0A087E6G5_9BIFI</name>
<dbReference type="EMBL" id="JGZT01000005">
    <property type="protein sequence ID" value="KFJ03366.1"/>
    <property type="molecule type" value="Genomic_DNA"/>
</dbReference>
<feature type="compositionally biased region" description="Low complexity" evidence="1">
    <location>
        <begin position="115"/>
        <end position="130"/>
    </location>
</feature>
<feature type="compositionally biased region" description="Polar residues" evidence="1">
    <location>
        <begin position="46"/>
        <end position="62"/>
    </location>
</feature>
<organism evidence="4 5">
    <name type="scientific">Bifidobacterium thermacidophilum subsp. thermacidophilum</name>
    <dbReference type="NCBI Taxonomy" id="79262"/>
    <lineage>
        <taxon>Bacteria</taxon>
        <taxon>Bacillati</taxon>
        <taxon>Actinomycetota</taxon>
        <taxon>Actinomycetes</taxon>
        <taxon>Bifidobacteriales</taxon>
        <taxon>Bifidobacteriaceae</taxon>
        <taxon>Bifidobacterium</taxon>
    </lineage>
</organism>
<dbReference type="RefSeq" id="WP_029575886.1">
    <property type="nucleotide sequence ID" value="NZ_JGZT01000005.1"/>
</dbReference>
<feature type="region of interest" description="Disordered" evidence="1">
    <location>
        <begin position="280"/>
        <end position="315"/>
    </location>
</feature>
<accession>A0A087E6G5</accession>
<evidence type="ECO:0000313" key="4">
    <source>
        <dbReference type="EMBL" id="KFJ03366.1"/>
    </source>
</evidence>
<feature type="compositionally biased region" description="Polar residues" evidence="1">
    <location>
        <begin position="1"/>
        <end position="20"/>
    </location>
</feature>
<feature type="domain" description="DUF4190" evidence="3">
    <location>
        <begin position="178"/>
        <end position="233"/>
    </location>
</feature>
<keyword evidence="2" id="KW-0812">Transmembrane</keyword>
<sequence length="350" mass="35240">MDDNQNQAMSPSADYQQNFIPPSDDDLPIEAAQVLHGVQETREMPKSQTFPSGLSEEQTPSESAAFGQPQDAPTVPLPVADAQPAWAGGAPGYGAEANAPAGLYAAGTYGQQPVGDGQSAAQQASSGQIPPQQPYAPGAFAQSPYGQPQQGHPGFGQGYAVPAQDSYRYVQPNQPWNVLTIIGFVFAFINPLVGLIFSIIALVMVRKSGEKSRGLAIAGIVIGAINLVVVIIAVCVFASALSQIASDYGSGDGQSDESMMCIDGQCQSLPGIGSNGGGASGSLPGGDADGADGNGSTDDGGILGDGGEDRDDYSGLLGGDAAVADPVAVHVSGLGVSVVTASAAVATEDA</sequence>
<dbReference type="OrthoDB" id="3238658at2"/>
<feature type="region of interest" description="Disordered" evidence="1">
    <location>
        <begin position="38"/>
        <end position="83"/>
    </location>
</feature>
<dbReference type="Proteomes" id="UP000029003">
    <property type="component" value="Unassembled WGS sequence"/>
</dbReference>
<evidence type="ECO:0000256" key="1">
    <source>
        <dbReference type="SAM" id="MobiDB-lite"/>
    </source>
</evidence>
<feature type="compositionally biased region" description="Low complexity" evidence="1">
    <location>
        <begin position="142"/>
        <end position="152"/>
    </location>
</feature>
<feature type="transmembrane region" description="Helical" evidence="2">
    <location>
        <begin position="176"/>
        <end position="203"/>
    </location>
</feature>
<gene>
    <name evidence="4" type="ORF">THER5_0826</name>
</gene>
<evidence type="ECO:0000259" key="3">
    <source>
        <dbReference type="Pfam" id="PF13828"/>
    </source>
</evidence>
<proteinExistence type="predicted"/>
<dbReference type="InterPro" id="IPR025241">
    <property type="entry name" value="DUF4190"/>
</dbReference>
<keyword evidence="2" id="KW-0472">Membrane</keyword>
<keyword evidence="2" id="KW-1133">Transmembrane helix</keyword>
<dbReference type="Pfam" id="PF13828">
    <property type="entry name" value="DUF4190"/>
    <property type="match status" value="1"/>
</dbReference>
<feature type="transmembrane region" description="Helical" evidence="2">
    <location>
        <begin position="215"/>
        <end position="241"/>
    </location>
</feature>
<reference evidence="4 5" key="1">
    <citation type="submission" date="2014-03" db="EMBL/GenBank/DDBJ databases">
        <title>Genomics of Bifidobacteria.</title>
        <authorList>
            <person name="Ventura M."/>
            <person name="Milani C."/>
            <person name="Lugli G.A."/>
        </authorList>
    </citation>
    <scope>NUCLEOTIDE SEQUENCE [LARGE SCALE GENOMIC DNA]</scope>
    <source>
        <strain evidence="4 5">LMG 21395</strain>
    </source>
</reference>
<evidence type="ECO:0000256" key="2">
    <source>
        <dbReference type="SAM" id="Phobius"/>
    </source>
</evidence>
<protein>
    <recommendedName>
        <fullName evidence="3">DUF4190 domain-containing protein</fullName>
    </recommendedName>
</protein>
<feature type="region of interest" description="Disordered" evidence="1">
    <location>
        <begin position="1"/>
        <end position="26"/>
    </location>
</feature>
<dbReference type="AlphaFoldDB" id="A0A087E6G5"/>
<feature type="region of interest" description="Disordered" evidence="1">
    <location>
        <begin position="114"/>
        <end position="157"/>
    </location>
</feature>
<comment type="caution">
    <text evidence="4">The sequence shown here is derived from an EMBL/GenBank/DDBJ whole genome shotgun (WGS) entry which is preliminary data.</text>
</comment>
<evidence type="ECO:0000313" key="5">
    <source>
        <dbReference type="Proteomes" id="UP000029003"/>
    </source>
</evidence>